<dbReference type="GO" id="GO:0005840">
    <property type="term" value="C:ribosome"/>
    <property type="evidence" value="ECO:0007669"/>
    <property type="project" value="UniProtKB-KW"/>
</dbReference>
<gene>
    <name evidence="4" type="ORF">GA0070609_3288</name>
</gene>
<proteinExistence type="predicted"/>
<keyword evidence="4" id="KW-0687">Ribonucleoprotein</keyword>
<dbReference type="SUPFAM" id="SSF55729">
    <property type="entry name" value="Acyl-CoA N-acyltransferases (Nat)"/>
    <property type="match status" value="1"/>
</dbReference>
<dbReference type="PROSITE" id="PS51186">
    <property type="entry name" value="GNAT"/>
    <property type="match status" value="1"/>
</dbReference>
<dbReference type="InterPro" id="IPR051016">
    <property type="entry name" value="Diverse_Substrate_AcTransf"/>
</dbReference>
<feature type="domain" description="N-acetyltransferase" evidence="3">
    <location>
        <begin position="1"/>
        <end position="158"/>
    </location>
</feature>
<sequence>MIVRFVQPADLSRLAQLCAEHALYERADPVSGDLANRLAAALFSRTPRLWCLVAADQGYVVGYATLTREFSTWRGRDHLHLDCLYVTEAYRNNGVGRSLLAAAVWQATELGMDELQWQTPEWNADAIRFYDRLGARSSSKLRYQLPIPAGVSAGSPRCCQPLEEPYTVAPRDNDYS</sequence>
<dbReference type="InterPro" id="IPR016181">
    <property type="entry name" value="Acyl_CoA_acyltransferase"/>
</dbReference>
<dbReference type="InterPro" id="IPR000182">
    <property type="entry name" value="GNAT_dom"/>
</dbReference>
<dbReference type="Proteomes" id="UP000198217">
    <property type="component" value="Chromosome I"/>
</dbReference>
<organism evidence="4 5">
    <name type="scientific">Micromonospora echinaurantiaca</name>
    <dbReference type="NCBI Taxonomy" id="47857"/>
    <lineage>
        <taxon>Bacteria</taxon>
        <taxon>Bacillati</taxon>
        <taxon>Actinomycetota</taxon>
        <taxon>Actinomycetes</taxon>
        <taxon>Micromonosporales</taxon>
        <taxon>Micromonosporaceae</taxon>
        <taxon>Micromonospora</taxon>
    </lineage>
</organism>
<dbReference type="PANTHER" id="PTHR10545:SF29">
    <property type="entry name" value="GH14572P-RELATED"/>
    <property type="match status" value="1"/>
</dbReference>
<reference evidence="4 5" key="1">
    <citation type="submission" date="2016-06" db="EMBL/GenBank/DDBJ databases">
        <authorList>
            <person name="Kjaerup R.B."/>
            <person name="Dalgaard T.S."/>
            <person name="Juul-Madsen H.R."/>
        </authorList>
    </citation>
    <scope>NUCLEOTIDE SEQUENCE [LARGE SCALE GENOMIC DNA]</scope>
    <source>
        <strain evidence="4 5">DSM 43904</strain>
    </source>
</reference>
<evidence type="ECO:0000313" key="5">
    <source>
        <dbReference type="Proteomes" id="UP000198217"/>
    </source>
</evidence>
<name>A0A1C5IFT9_9ACTN</name>
<evidence type="ECO:0000256" key="1">
    <source>
        <dbReference type="ARBA" id="ARBA00022679"/>
    </source>
</evidence>
<evidence type="ECO:0000259" key="3">
    <source>
        <dbReference type="PROSITE" id="PS51186"/>
    </source>
</evidence>
<dbReference type="EMBL" id="LT607750">
    <property type="protein sequence ID" value="SCG57308.1"/>
    <property type="molecule type" value="Genomic_DNA"/>
</dbReference>
<dbReference type="Pfam" id="PF00583">
    <property type="entry name" value="Acetyltransf_1"/>
    <property type="match status" value="1"/>
</dbReference>
<dbReference type="PANTHER" id="PTHR10545">
    <property type="entry name" value="DIAMINE N-ACETYLTRANSFERASE"/>
    <property type="match status" value="1"/>
</dbReference>
<dbReference type="CDD" id="cd04301">
    <property type="entry name" value="NAT_SF"/>
    <property type="match status" value="1"/>
</dbReference>
<accession>A0A1C5IFT9</accession>
<keyword evidence="2" id="KW-0012">Acyltransferase</keyword>
<dbReference type="Gene3D" id="3.40.630.30">
    <property type="match status" value="1"/>
</dbReference>
<dbReference type="RefSeq" id="WP_088994577.1">
    <property type="nucleotide sequence ID" value="NZ_LT607750.1"/>
</dbReference>
<dbReference type="AlphaFoldDB" id="A0A1C5IFT9"/>
<evidence type="ECO:0000256" key="2">
    <source>
        <dbReference type="ARBA" id="ARBA00023315"/>
    </source>
</evidence>
<protein>
    <submittedName>
        <fullName evidence="4">Ribosomal protein S18 acetylase RimI</fullName>
    </submittedName>
</protein>
<dbReference type="GO" id="GO:0008080">
    <property type="term" value="F:N-acetyltransferase activity"/>
    <property type="evidence" value="ECO:0007669"/>
    <property type="project" value="UniProtKB-ARBA"/>
</dbReference>
<keyword evidence="4" id="KW-0689">Ribosomal protein</keyword>
<evidence type="ECO:0000313" key="4">
    <source>
        <dbReference type="EMBL" id="SCG57308.1"/>
    </source>
</evidence>
<keyword evidence="1" id="KW-0808">Transferase</keyword>
<keyword evidence="5" id="KW-1185">Reference proteome</keyword>